<name>A0A4R9K6J2_9LEPT</name>
<dbReference type="EMBL" id="RQGD01000022">
    <property type="protein sequence ID" value="TGL60187.1"/>
    <property type="molecule type" value="Genomic_DNA"/>
</dbReference>
<dbReference type="AlphaFoldDB" id="A0A4R9K6J2"/>
<dbReference type="Pfam" id="PF00583">
    <property type="entry name" value="Acetyltransf_1"/>
    <property type="match status" value="1"/>
</dbReference>
<dbReference type="PANTHER" id="PTHR43420:SF12">
    <property type="entry name" value="N-ACETYLTRANSFERASE DOMAIN-CONTAINING PROTEIN"/>
    <property type="match status" value="1"/>
</dbReference>
<evidence type="ECO:0000313" key="4">
    <source>
        <dbReference type="EMBL" id="TGL60187.1"/>
    </source>
</evidence>
<keyword evidence="1 4" id="KW-0808">Transferase</keyword>
<dbReference type="Gene3D" id="3.40.630.30">
    <property type="match status" value="1"/>
</dbReference>
<gene>
    <name evidence="4" type="ORF">EHQ58_06715</name>
</gene>
<sequence>MKNYRIRLGVSGDLEALLLIESECFSSDVSFNSRQLKYLLAKKSILVATDHTNYAIGQITILIRHHSILNNLRIYNLAVRSPYQGQGIGKALLESAFKKYANQNTKRITLEVEEDSPAIKFYSSFGFKIESKLKGYYTKDKNGFRMVYHTT</sequence>
<keyword evidence="5" id="KW-1185">Reference proteome</keyword>
<evidence type="ECO:0000256" key="1">
    <source>
        <dbReference type="ARBA" id="ARBA00022679"/>
    </source>
</evidence>
<comment type="caution">
    <text evidence="4">The sequence shown here is derived from an EMBL/GenBank/DDBJ whole genome shotgun (WGS) entry which is preliminary data.</text>
</comment>
<dbReference type="OrthoDB" id="9775804at2"/>
<feature type="domain" description="N-acetyltransferase" evidence="3">
    <location>
        <begin position="4"/>
        <end position="151"/>
    </location>
</feature>
<protein>
    <submittedName>
        <fullName evidence="4">GNAT family N-acetyltransferase</fullName>
    </submittedName>
</protein>
<dbReference type="InterPro" id="IPR050680">
    <property type="entry name" value="YpeA/RimI_acetyltransf"/>
</dbReference>
<proteinExistence type="predicted"/>
<dbReference type="CDD" id="cd04301">
    <property type="entry name" value="NAT_SF"/>
    <property type="match status" value="1"/>
</dbReference>
<dbReference type="PANTHER" id="PTHR43420">
    <property type="entry name" value="ACETYLTRANSFERASE"/>
    <property type="match status" value="1"/>
</dbReference>
<evidence type="ECO:0000313" key="5">
    <source>
        <dbReference type="Proteomes" id="UP000297693"/>
    </source>
</evidence>
<dbReference type="PROSITE" id="PS51186">
    <property type="entry name" value="GNAT"/>
    <property type="match status" value="1"/>
</dbReference>
<organism evidence="4 5">
    <name type="scientific">Leptospira ognonensis</name>
    <dbReference type="NCBI Taxonomy" id="2484945"/>
    <lineage>
        <taxon>Bacteria</taxon>
        <taxon>Pseudomonadati</taxon>
        <taxon>Spirochaetota</taxon>
        <taxon>Spirochaetia</taxon>
        <taxon>Leptospirales</taxon>
        <taxon>Leptospiraceae</taxon>
        <taxon>Leptospira</taxon>
    </lineage>
</organism>
<dbReference type="SUPFAM" id="SSF55729">
    <property type="entry name" value="Acyl-CoA N-acyltransferases (Nat)"/>
    <property type="match status" value="1"/>
</dbReference>
<dbReference type="InterPro" id="IPR000182">
    <property type="entry name" value="GNAT_dom"/>
</dbReference>
<keyword evidence="2" id="KW-0012">Acyltransferase</keyword>
<dbReference type="GO" id="GO:0016747">
    <property type="term" value="F:acyltransferase activity, transferring groups other than amino-acyl groups"/>
    <property type="evidence" value="ECO:0007669"/>
    <property type="project" value="InterPro"/>
</dbReference>
<dbReference type="RefSeq" id="WP_135623113.1">
    <property type="nucleotide sequence ID" value="NZ_RQGD01000022.1"/>
</dbReference>
<evidence type="ECO:0000259" key="3">
    <source>
        <dbReference type="PROSITE" id="PS51186"/>
    </source>
</evidence>
<dbReference type="Proteomes" id="UP000297693">
    <property type="component" value="Unassembled WGS sequence"/>
</dbReference>
<evidence type="ECO:0000256" key="2">
    <source>
        <dbReference type="ARBA" id="ARBA00023315"/>
    </source>
</evidence>
<accession>A0A4R9K6J2</accession>
<dbReference type="InterPro" id="IPR016181">
    <property type="entry name" value="Acyl_CoA_acyltransferase"/>
</dbReference>
<reference evidence="4" key="1">
    <citation type="journal article" date="2019" name="PLoS Negl. Trop. Dis.">
        <title>Revisiting the worldwide diversity of Leptospira species in the environment.</title>
        <authorList>
            <person name="Vincent A.T."/>
            <person name="Schiettekatte O."/>
            <person name="Bourhy P."/>
            <person name="Veyrier F.J."/>
            <person name="Picardeau M."/>
        </authorList>
    </citation>
    <scope>NUCLEOTIDE SEQUENCE [LARGE SCALE GENOMIC DNA]</scope>
    <source>
        <strain evidence="4">201702476</strain>
    </source>
</reference>